<keyword evidence="3" id="KW-0143">Chaperone</keyword>
<dbReference type="PANTHER" id="PTHR11638">
    <property type="entry name" value="ATP-DEPENDENT CLP PROTEASE"/>
    <property type="match status" value="1"/>
</dbReference>
<dbReference type="KEGG" id="uam:UABAM_05720"/>
<feature type="domain" description="Clp ATPase C-terminal" evidence="5">
    <location>
        <begin position="662"/>
        <end position="750"/>
    </location>
</feature>
<proteinExistence type="predicted"/>
<keyword evidence="2" id="KW-0067">ATP-binding</keyword>
<dbReference type="AlphaFoldDB" id="A0A5S9ITV5"/>
<dbReference type="Pfam" id="PF07724">
    <property type="entry name" value="AAA_2"/>
    <property type="match status" value="1"/>
</dbReference>
<dbReference type="Pfam" id="PF10431">
    <property type="entry name" value="ClpB_D2-small"/>
    <property type="match status" value="1"/>
</dbReference>
<keyword evidence="1" id="KW-0547">Nucleotide-binding</keyword>
<dbReference type="SMART" id="SM01086">
    <property type="entry name" value="ClpB_D2-small"/>
    <property type="match status" value="1"/>
</dbReference>
<dbReference type="EMBL" id="AP019860">
    <property type="protein sequence ID" value="BBM87311.1"/>
    <property type="molecule type" value="Genomic_DNA"/>
</dbReference>
<dbReference type="GO" id="GO:0034605">
    <property type="term" value="P:cellular response to heat"/>
    <property type="evidence" value="ECO:0007669"/>
    <property type="project" value="TreeGrafter"/>
</dbReference>
<dbReference type="GO" id="GO:0005524">
    <property type="term" value="F:ATP binding"/>
    <property type="evidence" value="ECO:0007669"/>
    <property type="project" value="UniProtKB-KW"/>
</dbReference>
<organism evidence="6 7">
    <name type="scientific">Uabimicrobium amorphum</name>
    <dbReference type="NCBI Taxonomy" id="2596890"/>
    <lineage>
        <taxon>Bacteria</taxon>
        <taxon>Pseudomonadati</taxon>
        <taxon>Planctomycetota</taxon>
        <taxon>Candidatus Uabimicrobiia</taxon>
        <taxon>Candidatus Uabimicrobiales</taxon>
        <taxon>Candidatus Uabimicrobiaceae</taxon>
        <taxon>Candidatus Uabimicrobium</taxon>
    </lineage>
</organism>
<dbReference type="InterPro" id="IPR003593">
    <property type="entry name" value="AAA+_ATPase"/>
</dbReference>
<evidence type="ECO:0000259" key="4">
    <source>
        <dbReference type="SMART" id="SM00382"/>
    </source>
</evidence>
<reference evidence="6 7" key="1">
    <citation type="submission" date="2019-08" db="EMBL/GenBank/DDBJ databases">
        <title>Complete genome sequence of Candidatus Uab amorphum.</title>
        <authorList>
            <person name="Shiratori T."/>
            <person name="Suzuki S."/>
            <person name="Kakizawa Y."/>
            <person name="Ishida K."/>
        </authorList>
    </citation>
    <scope>NUCLEOTIDE SEQUENCE [LARGE SCALE GENOMIC DNA]</scope>
    <source>
        <strain evidence="6 7">SRT547</strain>
    </source>
</reference>
<protein>
    <submittedName>
        <fullName evidence="6">ATPase AAA</fullName>
    </submittedName>
</protein>
<accession>A0A5S9ITV5</accession>
<evidence type="ECO:0000256" key="1">
    <source>
        <dbReference type="ARBA" id="ARBA00022741"/>
    </source>
</evidence>
<dbReference type="InterPro" id="IPR003959">
    <property type="entry name" value="ATPase_AAA_core"/>
</dbReference>
<dbReference type="SMART" id="SM00382">
    <property type="entry name" value="AAA"/>
    <property type="match status" value="1"/>
</dbReference>
<dbReference type="OrthoDB" id="8857354at2"/>
<feature type="domain" description="AAA+ ATPase" evidence="4">
    <location>
        <begin position="499"/>
        <end position="659"/>
    </location>
</feature>
<dbReference type="Proteomes" id="UP000326354">
    <property type="component" value="Chromosome"/>
</dbReference>
<dbReference type="GO" id="GO:0016887">
    <property type="term" value="F:ATP hydrolysis activity"/>
    <property type="evidence" value="ECO:0007669"/>
    <property type="project" value="InterPro"/>
</dbReference>
<dbReference type="PRINTS" id="PR00300">
    <property type="entry name" value="CLPPROTEASEA"/>
</dbReference>
<dbReference type="SUPFAM" id="SSF52540">
    <property type="entry name" value="P-loop containing nucleoside triphosphate hydrolases"/>
    <property type="match status" value="2"/>
</dbReference>
<keyword evidence="7" id="KW-1185">Reference proteome</keyword>
<dbReference type="InterPro" id="IPR001270">
    <property type="entry name" value="ClpA/B"/>
</dbReference>
<gene>
    <name evidence="6" type="ORF">UABAM_05720</name>
</gene>
<dbReference type="GO" id="GO:0005737">
    <property type="term" value="C:cytoplasm"/>
    <property type="evidence" value="ECO:0007669"/>
    <property type="project" value="TreeGrafter"/>
</dbReference>
<dbReference type="PANTHER" id="PTHR11638:SF18">
    <property type="entry name" value="HEAT SHOCK PROTEIN 104"/>
    <property type="match status" value="1"/>
</dbReference>
<dbReference type="InterPro" id="IPR027417">
    <property type="entry name" value="P-loop_NTPase"/>
</dbReference>
<dbReference type="RefSeq" id="WP_151971336.1">
    <property type="nucleotide sequence ID" value="NZ_AP019860.1"/>
</dbReference>
<dbReference type="CDD" id="cd19499">
    <property type="entry name" value="RecA-like_ClpB_Hsp104-like"/>
    <property type="match status" value="1"/>
</dbReference>
<evidence type="ECO:0000259" key="5">
    <source>
        <dbReference type="SMART" id="SM01086"/>
    </source>
</evidence>
<dbReference type="Gene3D" id="1.10.8.60">
    <property type="match status" value="1"/>
</dbReference>
<dbReference type="InterPro" id="IPR050130">
    <property type="entry name" value="ClpA_ClpB"/>
</dbReference>
<dbReference type="Gene3D" id="3.40.50.300">
    <property type="entry name" value="P-loop containing nucleotide triphosphate hydrolases"/>
    <property type="match status" value="2"/>
</dbReference>
<sequence length="759" mass="88245">MEIFKYYALCWKLDQGLVCGHLLGTQYEVVSKSAKKITTMLSSQLARDLEKNPFDAEPRIHDAKLKILHVEVRPGYKEKDGMYPTTSTMKISIAAVYGKNNQGFYECFMPFLNESFFFYNLDQVNSLVEHFSKNIFQRLTPEQLHRYIMPSKPWLQDFTVRSKEKNFVVHFSPEKEAPVLSRIAERFPRSKNAQRNMRIFPEAAWEQTDTVQLIVEKIVKEQANILLVGDRGVGKSVILQEVIRKVFQIQRENNPYEKRRTYFWRTSPNRITSGAKFLGEWEDICEDMLDDLQRIRGILWLINFMEMFTVGGQGAEDSIAAYISSYLRDGRIQIVAELTPHELDRCYTLLPEFIQYFQIVRIEEMPRNKIFKILHNFQNHALDKLNVDVEQRALEITYRLLKRFVKYESFPGKIATFLSECFNNIFLRGKNNVYENDIIETFIEKTGMPRLFLDDHLPLDREQLRDFFSSRIIGQQQAVDKICTVIKVFKSGLNDPQKPIATMMFAGPTGVGKTASVRALAEYFFGHGQKKHPLIRLDMSEFQHPAQISRLIGEGNEIGKLTREIRERPFSVVLFDEIEKAHPAIFDTLLTVLDEGILVDNFGRVSDFRNAIIIMTSNLGAKSSTTMGFNPQESREYESSIRKFFRPEFFNRLDMVVVFNPLDKDNIKKIIHKELSEISMRDGVKNNNLHLSFTNTVIDLLLDKGFDELYGARPLQRAIEKLVVAELAKYIMHNNPQNTQLNIDYQQKIIIEEKHGKLK</sequence>
<evidence type="ECO:0000313" key="6">
    <source>
        <dbReference type="EMBL" id="BBM87311.1"/>
    </source>
</evidence>
<name>A0A5S9ITV5_UABAM</name>
<evidence type="ECO:0000256" key="2">
    <source>
        <dbReference type="ARBA" id="ARBA00022840"/>
    </source>
</evidence>
<evidence type="ECO:0000313" key="7">
    <source>
        <dbReference type="Proteomes" id="UP000326354"/>
    </source>
</evidence>
<evidence type="ECO:0000256" key="3">
    <source>
        <dbReference type="ARBA" id="ARBA00023186"/>
    </source>
</evidence>
<dbReference type="InterPro" id="IPR019489">
    <property type="entry name" value="Clp_ATPase_C"/>
</dbReference>